<dbReference type="InterPro" id="IPR000873">
    <property type="entry name" value="AMP-dep_synth/lig_dom"/>
</dbReference>
<keyword evidence="9" id="KW-0809">Transit peptide</keyword>
<proteinExistence type="inferred from homology"/>
<dbReference type="FunFam" id="3.30.830.10:FF:000032">
    <property type="entry name" value="Mitochondrial processing peptidase, alpha subunit"/>
    <property type="match status" value="1"/>
</dbReference>
<keyword evidence="6" id="KW-0436">Ligase</keyword>
<dbReference type="GO" id="GO:0030729">
    <property type="term" value="F:acetoacetate-CoA ligase activity"/>
    <property type="evidence" value="ECO:0007669"/>
    <property type="project" value="InterPro"/>
</dbReference>
<dbReference type="GeneID" id="31008695"/>
<keyword evidence="7" id="KW-0547">Nucleotide-binding</keyword>
<evidence type="ECO:0000256" key="6">
    <source>
        <dbReference type="ARBA" id="ARBA00022598"/>
    </source>
</evidence>
<dbReference type="GO" id="GO:0006629">
    <property type="term" value="P:lipid metabolic process"/>
    <property type="evidence" value="ECO:0007669"/>
    <property type="project" value="InterPro"/>
</dbReference>
<evidence type="ECO:0000259" key="14">
    <source>
        <dbReference type="Pfam" id="PF00501"/>
    </source>
</evidence>
<dbReference type="Pfam" id="PF16177">
    <property type="entry name" value="ACAS_N"/>
    <property type="match status" value="1"/>
</dbReference>
<gene>
    <name evidence="18" type="ORF">UA08_08939</name>
</gene>
<dbReference type="Gene3D" id="3.30.830.10">
    <property type="entry name" value="Metalloenzyme, LuxS/M16 peptidase-like"/>
    <property type="match status" value="2"/>
</dbReference>
<dbReference type="Pfam" id="PF00501">
    <property type="entry name" value="AMP-binding"/>
    <property type="match status" value="1"/>
</dbReference>
<feature type="domain" description="Acetyl-coenzyme A synthetase N-terminal" evidence="17">
    <location>
        <begin position="42"/>
        <end position="99"/>
    </location>
</feature>
<dbReference type="InterPro" id="IPR011765">
    <property type="entry name" value="Pept_M16_N"/>
</dbReference>
<comment type="function">
    <text evidence="1">Substrate recognition and binding subunit of the essential mitochondrial processing protease (MPP), which cleaves the mitochondrial sequence off newly imported precursors proteins.</text>
</comment>
<name>A0A225A5Z8_TALAT</name>
<dbReference type="GO" id="GO:0046872">
    <property type="term" value="F:metal ion binding"/>
    <property type="evidence" value="ECO:0007669"/>
    <property type="project" value="InterPro"/>
</dbReference>
<evidence type="ECO:0000256" key="2">
    <source>
        <dbReference type="ARBA" id="ARBA00004305"/>
    </source>
</evidence>
<evidence type="ECO:0000256" key="8">
    <source>
        <dbReference type="ARBA" id="ARBA00022840"/>
    </source>
</evidence>
<dbReference type="STRING" id="1441469.A0A225A5Z8"/>
<evidence type="ECO:0000313" key="19">
    <source>
        <dbReference type="Proteomes" id="UP000214365"/>
    </source>
</evidence>
<dbReference type="InterPro" id="IPR011249">
    <property type="entry name" value="Metalloenz_LuxS/M16"/>
</dbReference>
<dbReference type="OrthoDB" id="10253869at2759"/>
<dbReference type="FunFam" id="3.30.830.10:FF:000023">
    <property type="entry name" value="Mitochondrial processing peptidase alpha subunit"/>
    <property type="match status" value="1"/>
</dbReference>
<evidence type="ECO:0000256" key="5">
    <source>
        <dbReference type="ARBA" id="ARBA00016741"/>
    </source>
</evidence>
<evidence type="ECO:0000256" key="7">
    <source>
        <dbReference type="ARBA" id="ARBA00022741"/>
    </source>
</evidence>
<dbReference type="InterPro" id="IPR032387">
    <property type="entry name" value="ACAS_N"/>
</dbReference>
<dbReference type="PROSITE" id="PS00143">
    <property type="entry name" value="INSULINASE"/>
    <property type="match status" value="1"/>
</dbReference>
<dbReference type="InterPro" id="IPR042099">
    <property type="entry name" value="ANL_N_sf"/>
</dbReference>
<feature type="domain" description="Peptidase M16 C-terminal" evidence="16">
    <location>
        <begin position="1092"/>
        <end position="1212"/>
    </location>
</feature>
<dbReference type="EMBL" id="LFMY01000017">
    <property type="protein sequence ID" value="OKL55891.1"/>
    <property type="molecule type" value="Genomic_DNA"/>
</dbReference>
<dbReference type="PANTHER" id="PTHR42921:SF1">
    <property type="entry name" value="ACETOACETYL-COA SYNTHETASE"/>
    <property type="match status" value="1"/>
</dbReference>
<evidence type="ECO:0000256" key="12">
    <source>
        <dbReference type="ARBA" id="ARBA00032315"/>
    </source>
</evidence>
<comment type="caution">
    <text evidence="18">The sequence shown here is derived from an EMBL/GenBank/DDBJ whole genome shotgun (WGS) entry which is preliminary data.</text>
</comment>
<evidence type="ECO:0000256" key="3">
    <source>
        <dbReference type="ARBA" id="ARBA00006432"/>
    </source>
</evidence>
<organism evidence="18 19">
    <name type="scientific">Talaromyces atroroseus</name>
    <dbReference type="NCBI Taxonomy" id="1441469"/>
    <lineage>
        <taxon>Eukaryota</taxon>
        <taxon>Fungi</taxon>
        <taxon>Dikarya</taxon>
        <taxon>Ascomycota</taxon>
        <taxon>Pezizomycotina</taxon>
        <taxon>Eurotiomycetes</taxon>
        <taxon>Eurotiomycetidae</taxon>
        <taxon>Eurotiales</taxon>
        <taxon>Trichocomaceae</taxon>
        <taxon>Talaromyces</taxon>
        <taxon>Talaromyces sect. Trachyspermi</taxon>
    </lineage>
</organism>
<protein>
    <recommendedName>
        <fullName evidence="5">Mitochondrial-processing peptidase subunit alpha</fullName>
    </recommendedName>
    <alternativeName>
        <fullName evidence="11">Alpha-MPP</fullName>
    </alternativeName>
    <alternativeName>
        <fullName evidence="12">Inactive zinc metalloprotease alpha</fullName>
    </alternativeName>
    <alternativeName>
        <fullName evidence="13">Matrix processing peptidase</fullName>
    </alternativeName>
</protein>
<evidence type="ECO:0000256" key="11">
    <source>
        <dbReference type="ARBA" id="ARBA00030006"/>
    </source>
</evidence>
<evidence type="ECO:0000256" key="4">
    <source>
        <dbReference type="ARBA" id="ARBA00007261"/>
    </source>
</evidence>
<evidence type="ECO:0000313" key="18">
    <source>
        <dbReference type="EMBL" id="OKL55891.1"/>
    </source>
</evidence>
<dbReference type="GO" id="GO:0005759">
    <property type="term" value="C:mitochondrial matrix"/>
    <property type="evidence" value="ECO:0007669"/>
    <property type="project" value="UniProtKB-SubCell"/>
</dbReference>
<feature type="domain" description="AMP-dependent synthetase/ligase" evidence="14">
    <location>
        <begin position="112"/>
        <end position="437"/>
    </location>
</feature>
<dbReference type="Proteomes" id="UP000214365">
    <property type="component" value="Unassembled WGS sequence"/>
</dbReference>
<comment type="subcellular location">
    <subcellularLocation>
        <location evidence="2">Mitochondrion matrix</location>
    </subcellularLocation>
</comment>
<feature type="domain" description="Peptidase M16 N-terminal" evidence="15">
    <location>
        <begin position="782"/>
        <end position="929"/>
    </location>
</feature>
<sequence length="1314" mass="144388">MPSLTAEVEALELWRPSAPEKTELFKFKSHINQKYALKLKNYDDLWQWSVSNPAEFWEEVWHLTGVKAHKTYSKVLDPHSALFPRPPFFQGSRLNFAENLLFPQNCPGDESVAIIGATESDREFVSWRELRERVRVCANAMRQMGIATGDRIGGFVGNHVNAVVVMLAAASIGALWTSISPDTGVHAVVERLRQVQPRILFADNASLYNGKVHGTETKVVDIVKELPCLERVVILEAIQSVQLGMDKVKPQSGLAVLYRDFINHVQDFDAPLKFESLDPDHPVYILYSSGTTGAPKPIVHGALGTLLQHKKEHVLHGDIRPGDRLFYYTTTTWMMWHWLVSALASGATIVVYDGSPFRPFDVEGGKGEMAMPRLIDELEITHFGTSAKYLSLIEQASLNPREHPNRPVRLDKLRAIFSTAAPLAPSTFEYIYSSFHPDVMLGSITGGTDIISLFGASCPISPVYRGEIQCRGLGMAVAAYDFAGNDITQTNEPGDLVCLKPFPAQPVMFWPPGPEGEAKYKKSYFDAFGPTVWHHGDFVRINPDTGGLMMLGRSDGVLKPAGVRFGSAEIYNVILKHFSQEIEDSLCIGRRREGIDVDETVVLFVKLVPEGLKGSAPQISQDLTARIQAAIRKELSARHVPGIIALCPGNEIPLTSNGKKVENAVKQILCGLNIKTSASVANAESAEFGRAASFRRRPRLRSLKTCRCQPFHGNSLFLLPSQHVVCLAVLDMRRAALRTAQSVGPIVRSQLRNTRGLASAADTIARDASDFDQITTLKNGIRVASESLPGPFSGVGVYVDAGSRYEDDSLRGVSHIMDRLAFKSTKARSADQMLEALESLGGNIQCASSRESLMYQSASFNSAVPTTLGLLAETIREPLITEEEVEQQLLTAEYEINEIWNKPELILPELVHMAGFKNNTLGNPLLCPQERLLEINKTVVEKYRAAFFRPERIVVAFAGVPHDEAVRLTEQYFGDMTSDIEGPALHGKGVESMLSGDPKAQREGELPTIPLSTATANVSSNAQAGTSESSILSKLPFFKSLSTSAPRKATVKALDPALLKPSAVDLGRSAHYTGGYLSLPPIPPPANPNHPRLSHIHLAFEALPISSPDIYALATLQTLLGGGGSFSAGGPGKGMYSRLYTNVLNQHGWVESCIAFNHSYTDSGLFGISASCSPTRTPQMLEVMCRELQALTLDSGFSSLQIQEVNRAKNQLRSSLLMNLESRMVELEDLGRQVQVHGRKVGVKEMCERIEALTVKDLRRVARQVFGGQVYNPGQGTGKPTVVVQEGELEGYKLRPFPWEEIQDRISKWKLGRV</sequence>
<dbReference type="GO" id="GO:0004222">
    <property type="term" value="F:metalloendopeptidase activity"/>
    <property type="evidence" value="ECO:0007669"/>
    <property type="project" value="InterPro"/>
</dbReference>
<dbReference type="Pfam" id="PF05193">
    <property type="entry name" value="Peptidase_M16_C"/>
    <property type="match status" value="2"/>
</dbReference>
<accession>A0A225A5Z8</accession>
<evidence type="ECO:0000256" key="10">
    <source>
        <dbReference type="ARBA" id="ARBA00023128"/>
    </source>
</evidence>
<dbReference type="NCBIfam" id="NF002937">
    <property type="entry name" value="PRK03584.1"/>
    <property type="match status" value="1"/>
</dbReference>
<keyword evidence="8" id="KW-0067">ATP-binding</keyword>
<dbReference type="NCBIfam" id="TIGR01217">
    <property type="entry name" value="ac_ac_CoA_syn"/>
    <property type="match status" value="1"/>
</dbReference>
<dbReference type="RefSeq" id="XP_020116012.1">
    <property type="nucleotide sequence ID" value="XM_020263835.1"/>
</dbReference>
<comment type="similarity">
    <text evidence="3">Belongs to the ATP-dependent AMP-binding enzyme family.</text>
</comment>
<dbReference type="Pfam" id="PF00675">
    <property type="entry name" value="Peptidase_M16"/>
    <property type="match status" value="1"/>
</dbReference>
<dbReference type="SUPFAM" id="SSF56801">
    <property type="entry name" value="Acetyl-CoA synthetase-like"/>
    <property type="match status" value="1"/>
</dbReference>
<feature type="domain" description="Peptidase M16 C-terminal" evidence="16">
    <location>
        <begin position="935"/>
        <end position="979"/>
    </location>
</feature>
<comment type="similarity">
    <text evidence="4">Belongs to the peptidase M16 family.</text>
</comment>
<evidence type="ECO:0000256" key="13">
    <source>
        <dbReference type="ARBA" id="ARBA00083075"/>
    </source>
</evidence>
<evidence type="ECO:0000259" key="15">
    <source>
        <dbReference type="Pfam" id="PF00675"/>
    </source>
</evidence>
<evidence type="ECO:0000259" key="17">
    <source>
        <dbReference type="Pfam" id="PF16177"/>
    </source>
</evidence>
<dbReference type="InterPro" id="IPR005914">
    <property type="entry name" value="Acac_CoA_synth"/>
</dbReference>
<reference evidence="18 19" key="1">
    <citation type="submission" date="2015-06" db="EMBL/GenBank/DDBJ databases">
        <title>Talaromyces atroroseus IBT 11181 draft genome.</title>
        <authorList>
            <person name="Rasmussen K.B."/>
            <person name="Rasmussen S."/>
            <person name="Petersen B."/>
            <person name="Sicheritz-Ponten T."/>
            <person name="Mortensen U.H."/>
            <person name="Thrane U."/>
        </authorList>
    </citation>
    <scope>NUCLEOTIDE SEQUENCE [LARGE SCALE GENOMIC DNA]</scope>
    <source>
        <strain evidence="18 19">IBT 11181</strain>
    </source>
</reference>
<dbReference type="InterPro" id="IPR045851">
    <property type="entry name" value="AMP-bd_C_sf"/>
</dbReference>
<dbReference type="GO" id="GO:0006508">
    <property type="term" value="P:proteolysis"/>
    <property type="evidence" value="ECO:0007669"/>
    <property type="project" value="InterPro"/>
</dbReference>
<dbReference type="InterPro" id="IPR001431">
    <property type="entry name" value="Pept_M16_Zn_BS"/>
</dbReference>
<dbReference type="PANTHER" id="PTHR42921">
    <property type="entry name" value="ACETOACETYL-COA SYNTHETASE"/>
    <property type="match status" value="1"/>
</dbReference>
<dbReference type="GO" id="GO:0005524">
    <property type="term" value="F:ATP binding"/>
    <property type="evidence" value="ECO:0007669"/>
    <property type="project" value="UniProtKB-KW"/>
</dbReference>
<evidence type="ECO:0000256" key="9">
    <source>
        <dbReference type="ARBA" id="ARBA00022946"/>
    </source>
</evidence>
<dbReference type="Gene3D" id="3.30.300.30">
    <property type="match status" value="1"/>
</dbReference>
<keyword evidence="10" id="KW-0496">Mitochondrion</keyword>
<evidence type="ECO:0000256" key="1">
    <source>
        <dbReference type="ARBA" id="ARBA00002123"/>
    </source>
</evidence>
<dbReference type="Gene3D" id="3.40.50.12780">
    <property type="entry name" value="N-terminal domain of ligase-like"/>
    <property type="match status" value="1"/>
</dbReference>
<evidence type="ECO:0000259" key="16">
    <source>
        <dbReference type="Pfam" id="PF05193"/>
    </source>
</evidence>
<keyword evidence="19" id="KW-1185">Reference proteome</keyword>
<dbReference type="PROSITE" id="PS00455">
    <property type="entry name" value="AMP_BINDING"/>
    <property type="match status" value="1"/>
</dbReference>
<dbReference type="SUPFAM" id="SSF63411">
    <property type="entry name" value="LuxS/MPP-like metallohydrolase"/>
    <property type="match status" value="2"/>
</dbReference>
<dbReference type="InterPro" id="IPR007863">
    <property type="entry name" value="Peptidase_M16_C"/>
</dbReference>
<dbReference type="InterPro" id="IPR020845">
    <property type="entry name" value="AMP-binding_CS"/>
</dbReference>